<comment type="cofactor">
    <cofactor evidence="5">
        <name>Ca(2+)</name>
        <dbReference type="ChEBI" id="CHEBI:29108"/>
    </cofactor>
    <text evidence="5">Binds 2 calcium ions per subunit.</text>
</comment>
<dbReference type="GeneID" id="54419912"/>
<evidence type="ECO:0000313" key="7">
    <source>
        <dbReference type="EMBL" id="KAF1812748.1"/>
    </source>
</evidence>
<evidence type="ECO:0000256" key="5">
    <source>
        <dbReference type="PIRSR" id="PIRSR602640-2"/>
    </source>
</evidence>
<dbReference type="InterPro" id="IPR002640">
    <property type="entry name" value="Arylesterase"/>
</dbReference>
<dbReference type="GO" id="GO:0004064">
    <property type="term" value="F:arylesterase activity"/>
    <property type="evidence" value="ECO:0007669"/>
    <property type="project" value="InterPro"/>
</dbReference>
<dbReference type="EMBL" id="ML975156">
    <property type="protein sequence ID" value="KAF1812748.1"/>
    <property type="molecule type" value="Genomic_DNA"/>
</dbReference>
<dbReference type="PANTHER" id="PTHR11799:SF30">
    <property type="entry name" value="SERUM PARAOXONASE_ARYLESTERASE 2"/>
    <property type="match status" value="1"/>
</dbReference>
<keyword evidence="3" id="KW-1015">Disulfide bond</keyword>
<dbReference type="GO" id="GO:0046872">
    <property type="term" value="F:metal ion binding"/>
    <property type="evidence" value="ECO:0007669"/>
    <property type="project" value="UniProtKB-KW"/>
</dbReference>
<name>A0A6G1G404_9PEZI</name>
<comment type="similarity">
    <text evidence="1">Belongs to the paraoxonase family.</text>
</comment>
<keyword evidence="5" id="KW-0479">Metal-binding</keyword>
<keyword evidence="8" id="KW-1185">Reference proteome</keyword>
<evidence type="ECO:0000256" key="2">
    <source>
        <dbReference type="ARBA" id="ARBA00022801"/>
    </source>
</evidence>
<feature type="binding site" evidence="5">
    <location>
        <position position="238"/>
    </location>
    <ligand>
        <name>Ca(2+)</name>
        <dbReference type="ChEBI" id="CHEBI:29108"/>
        <label>1</label>
        <note>catalytic</note>
    </ligand>
</feature>
<dbReference type="Gene3D" id="2.120.10.30">
    <property type="entry name" value="TolB, C-terminal domain"/>
    <property type="match status" value="1"/>
</dbReference>
<proteinExistence type="inferred from homology"/>
<dbReference type="RefSeq" id="XP_033534379.1">
    <property type="nucleotide sequence ID" value="XM_033679342.1"/>
</dbReference>
<feature type="binding site" evidence="5">
    <location>
        <position position="178"/>
    </location>
    <ligand>
        <name>Ca(2+)</name>
        <dbReference type="ChEBI" id="CHEBI:29108"/>
        <label>1</label>
        <note>catalytic</note>
    </ligand>
</feature>
<dbReference type="SUPFAM" id="SSF63829">
    <property type="entry name" value="Calcium-dependent phosphotriesterase"/>
    <property type="match status" value="1"/>
</dbReference>
<evidence type="ECO:0000256" key="4">
    <source>
        <dbReference type="ARBA" id="ARBA00023180"/>
    </source>
</evidence>
<keyword evidence="2" id="KW-0378">Hydrolase</keyword>
<comment type="PTM">
    <text evidence="6">Glycosylated.</text>
</comment>
<keyword evidence="5" id="KW-0106">Calcium</keyword>
<gene>
    <name evidence="7 9" type="ORF">P152DRAFT_457943</name>
</gene>
<dbReference type="InterPro" id="IPR051288">
    <property type="entry name" value="Serum_paraoxonase/arylesterase"/>
</dbReference>
<keyword evidence="4 6" id="KW-0325">Glycoprotein</keyword>
<evidence type="ECO:0000256" key="6">
    <source>
        <dbReference type="PIRSR" id="PIRSR602640-4"/>
    </source>
</evidence>
<accession>A0A6G1G404</accession>
<organism evidence="7">
    <name type="scientific">Eremomyces bilateralis CBS 781.70</name>
    <dbReference type="NCBI Taxonomy" id="1392243"/>
    <lineage>
        <taxon>Eukaryota</taxon>
        <taxon>Fungi</taxon>
        <taxon>Dikarya</taxon>
        <taxon>Ascomycota</taxon>
        <taxon>Pezizomycotina</taxon>
        <taxon>Dothideomycetes</taxon>
        <taxon>Dothideomycetes incertae sedis</taxon>
        <taxon>Eremomycetales</taxon>
        <taxon>Eremomycetaceae</taxon>
        <taxon>Eremomyces</taxon>
    </lineage>
</organism>
<dbReference type="InterPro" id="IPR011042">
    <property type="entry name" value="6-blade_b-propeller_TolB-like"/>
</dbReference>
<reference evidence="7 9" key="1">
    <citation type="submission" date="2020-01" db="EMBL/GenBank/DDBJ databases">
        <authorList>
            <consortium name="DOE Joint Genome Institute"/>
            <person name="Haridas S."/>
            <person name="Albert R."/>
            <person name="Binder M."/>
            <person name="Bloem J."/>
            <person name="Labutti K."/>
            <person name="Salamov A."/>
            <person name="Andreopoulos B."/>
            <person name="Baker S.E."/>
            <person name="Barry K."/>
            <person name="Bills G."/>
            <person name="Bluhm B.H."/>
            <person name="Cannon C."/>
            <person name="Castanera R."/>
            <person name="Culley D.E."/>
            <person name="Daum C."/>
            <person name="Ezra D."/>
            <person name="Gonzalez J.B."/>
            <person name="Henrissat B."/>
            <person name="Kuo A."/>
            <person name="Liang C."/>
            <person name="Lipzen A."/>
            <person name="Lutzoni F."/>
            <person name="Magnuson J."/>
            <person name="Mondo S."/>
            <person name="Nolan M."/>
            <person name="Ohm R."/>
            <person name="Pangilinan J."/>
            <person name="Park H.-J."/>
            <person name="Ramirez L."/>
            <person name="Alfaro M."/>
            <person name="Sun H."/>
            <person name="Tritt A."/>
            <person name="Yoshinaga Y."/>
            <person name="Zwiers L.-H."/>
            <person name="Turgeon B.G."/>
            <person name="Goodwin S.B."/>
            <person name="Spatafora J.W."/>
            <person name="Crous P.W."/>
            <person name="Grigoriev I.V."/>
        </authorList>
    </citation>
    <scope>NUCLEOTIDE SEQUENCE</scope>
    <source>
        <strain evidence="7 9">CBS 781.70</strain>
    </source>
</reference>
<evidence type="ECO:0000256" key="1">
    <source>
        <dbReference type="ARBA" id="ARBA00008595"/>
    </source>
</evidence>
<feature type="binding site" evidence="5">
    <location>
        <position position="284"/>
    </location>
    <ligand>
        <name>Ca(2+)</name>
        <dbReference type="ChEBI" id="CHEBI:29108"/>
        <label>1</label>
        <note>catalytic</note>
    </ligand>
</feature>
<feature type="binding site" evidence="5">
    <location>
        <position position="283"/>
    </location>
    <ligand>
        <name>Ca(2+)</name>
        <dbReference type="ChEBI" id="CHEBI:29108"/>
        <label>1</label>
        <note>catalytic</note>
    </ligand>
</feature>
<dbReference type="OrthoDB" id="5307922at2759"/>
<evidence type="ECO:0000256" key="3">
    <source>
        <dbReference type="ARBA" id="ARBA00023157"/>
    </source>
</evidence>
<dbReference type="Proteomes" id="UP000504638">
    <property type="component" value="Unplaced"/>
</dbReference>
<dbReference type="AlphaFoldDB" id="A0A6G1G404"/>
<protein>
    <submittedName>
        <fullName evidence="7 9">Calcium-dependent phosphotriesterase</fullName>
    </submittedName>
</protein>
<feature type="binding site" evidence="5">
    <location>
        <position position="179"/>
    </location>
    <ligand>
        <name>Ca(2+)</name>
        <dbReference type="ChEBI" id="CHEBI:29108"/>
        <label>1</label>
        <note>catalytic</note>
    </ligand>
</feature>
<evidence type="ECO:0000313" key="9">
    <source>
        <dbReference type="RefSeq" id="XP_033534379.1"/>
    </source>
</evidence>
<dbReference type="PANTHER" id="PTHR11799">
    <property type="entry name" value="PARAOXONASE"/>
    <property type="match status" value="1"/>
</dbReference>
<sequence>MSWYQTVAALLAIAAAFYPSIVGRYQTVRIILDNVPGKMIEVDQFAAKTIEFENVLRNCEDVIMVPEHKYAILSCDPGRDRWNTVLGIFITPNISGRLYHYDYTDTAGESNGLYPIELHQYDKVIHALGVELHKPTNTLFFVNHDADGPTIEVFQYQPQQHRAVLKRSISHPLLNAPNNLVALNENELYITNDHYFKPEYSRPLNLLETYLALPGGTVTYVNLATNAFRTVARAPFANGIVMFNATTLAVASTTFPGVYLYSVDAATHALTLQQTIRAGFFTDNLSMDGDGKLLIAGHPFPMALGTVARENHRYDFEGTGEGLDVKERPRAASGVAEWDGNAEGVLRLLYLGNEYGTSTTAVRDVREKIGIVAGLYEKGILVWRE</sequence>
<dbReference type="Pfam" id="PF01731">
    <property type="entry name" value="Arylesterase"/>
    <property type="match status" value="1"/>
</dbReference>
<reference evidence="9" key="2">
    <citation type="submission" date="2020-04" db="EMBL/GenBank/DDBJ databases">
        <authorList>
            <consortium name="NCBI Genome Project"/>
        </authorList>
    </citation>
    <scope>NUCLEOTIDE SEQUENCE</scope>
    <source>
        <strain evidence="9">CBS 781.70</strain>
    </source>
</reference>
<feature type="glycosylation site" description="N-linked (GlcNAc...) asparagine" evidence="6">
    <location>
        <position position="284"/>
    </location>
</feature>
<evidence type="ECO:0000313" key="8">
    <source>
        <dbReference type="Proteomes" id="UP000504638"/>
    </source>
</evidence>
<reference evidence="9" key="3">
    <citation type="submission" date="2025-04" db="UniProtKB">
        <authorList>
            <consortium name="RefSeq"/>
        </authorList>
    </citation>
    <scope>IDENTIFICATION</scope>
    <source>
        <strain evidence="9">CBS 781.70</strain>
    </source>
</reference>